<dbReference type="InterPro" id="IPR046538">
    <property type="entry name" value="DUF6603"/>
</dbReference>
<proteinExistence type="predicted"/>
<evidence type="ECO:0000256" key="1">
    <source>
        <dbReference type="SAM" id="MobiDB-lite"/>
    </source>
</evidence>
<feature type="region of interest" description="Disordered" evidence="1">
    <location>
        <begin position="207"/>
        <end position="227"/>
    </location>
</feature>
<comment type="caution">
    <text evidence="3">The sequence shown here is derived from an EMBL/GenBank/DDBJ whole genome shotgun (WGS) entry which is preliminary data.</text>
</comment>
<reference evidence="3" key="1">
    <citation type="journal article" date="2023" name="Mol. Phylogenet. Evol.">
        <title>Genome-scale phylogeny and comparative genomics of the fungal order Sordariales.</title>
        <authorList>
            <person name="Hensen N."/>
            <person name="Bonometti L."/>
            <person name="Westerberg I."/>
            <person name="Brannstrom I.O."/>
            <person name="Guillou S."/>
            <person name="Cros-Aarteil S."/>
            <person name="Calhoun S."/>
            <person name="Haridas S."/>
            <person name="Kuo A."/>
            <person name="Mondo S."/>
            <person name="Pangilinan J."/>
            <person name="Riley R."/>
            <person name="LaButti K."/>
            <person name="Andreopoulos B."/>
            <person name="Lipzen A."/>
            <person name="Chen C."/>
            <person name="Yan M."/>
            <person name="Daum C."/>
            <person name="Ng V."/>
            <person name="Clum A."/>
            <person name="Steindorff A."/>
            <person name="Ohm R.A."/>
            <person name="Martin F."/>
            <person name="Silar P."/>
            <person name="Natvig D.O."/>
            <person name="Lalanne C."/>
            <person name="Gautier V."/>
            <person name="Ament-Velasquez S.L."/>
            <person name="Kruys A."/>
            <person name="Hutchinson M.I."/>
            <person name="Powell A.J."/>
            <person name="Barry K."/>
            <person name="Miller A.N."/>
            <person name="Grigoriev I.V."/>
            <person name="Debuchy R."/>
            <person name="Gladieux P."/>
            <person name="Hiltunen Thoren M."/>
            <person name="Johannesson H."/>
        </authorList>
    </citation>
    <scope>NUCLEOTIDE SEQUENCE</scope>
    <source>
        <strain evidence="3">CBS 958.72</strain>
    </source>
</reference>
<gene>
    <name evidence="3" type="ORF">B0T24DRAFT_671514</name>
</gene>
<protein>
    <recommendedName>
        <fullName evidence="2">DUF6603 domain-containing protein</fullName>
    </recommendedName>
</protein>
<dbReference type="AlphaFoldDB" id="A0AAE0JUA9"/>
<evidence type="ECO:0000313" key="4">
    <source>
        <dbReference type="Proteomes" id="UP001287356"/>
    </source>
</evidence>
<name>A0AAE0JUA9_9PEZI</name>
<keyword evidence="4" id="KW-1185">Reference proteome</keyword>
<evidence type="ECO:0000313" key="3">
    <source>
        <dbReference type="EMBL" id="KAK3361256.1"/>
    </source>
</evidence>
<accession>A0AAE0JUA9</accession>
<sequence>MAPLKTQKQKGGLKVSGIGLVFEKGKLGIHLDASLLVGPIGAGLKGLTISFDLSKIGGLHDLLKCPVDVSMDGFDMSFDKDPTAEMEQFSGGVTVSLKTFSIAALGQYAQVAEVPQVHPAYDSFFVYAMMEGTLFTVGWADVPGLIAGFGYNSKLRLPAGRVSGSDSKDSAAAADEGGAVQAGKDTWVVRGDALHFQVRSPVPISSGAVDGIDGNNGGKGAARGSTILSRPMQVRDGDGRDLRSNLQVSAHAVINGQAADPIPFRLAEEIWDHVPNDYLDPGRSAPTTHHLVGLSVLPPPAKAAGHQVPLKPIPPETHTSSGYEVVPWQFRMPERCAV</sequence>
<evidence type="ECO:0000259" key="2">
    <source>
        <dbReference type="Pfam" id="PF20248"/>
    </source>
</evidence>
<dbReference type="EMBL" id="JAULSN010000012">
    <property type="protein sequence ID" value="KAK3361256.1"/>
    <property type="molecule type" value="Genomic_DNA"/>
</dbReference>
<reference evidence="3" key="2">
    <citation type="submission" date="2023-06" db="EMBL/GenBank/DDBJ databases">
        <authorList>
            <consortium name="Lawrence Berkeley National Laboratory"/>
            <person name="Haridas S."/>
            <person name="Hensen N."/>
            <person name="Bonometti L."/>
            <person name="Westerberg I."/>
            <person name="Brannstrom I.O."/>
            <person name="Guillou S."/>
            <person name="Cros-Aarteil S."/>
            <person name="Calhoun S."/>
            <person name="Kuo A."/>
            <person name="Mondo S."/>
            <person name="Pangilinan J."/>
            <person name="Riley R."/>
            <person name="Labutti K."/>
            <person name="Andreopoulos B."/>
            <person name="Lipzen A."/>
            <person name="Chen C."/>
            <person name="Yanf M."/>
            <person name="Daum C."/>
            <person name="Ng V."/>
            <person name="Clum A."/>
            <person name="Steindorff A."/>
            <person name="Ohm R."/>
            <person name="Martin F."/>
            <person name="Silar P."/>
            <person name="Natvig D."/>
            <person name="Lalanne C."/>
            <person name="Gautier V."/>
            <person name="Ament-Velasquez S.L."/>
            <person name="Kruys A."/>
            <person name="Hutchinson M.I."/>
            <person name="Powell A.J."/>
            <person name="Barry K."/>
            <person name="Miller A.N."/>
            <person name="Grigoriev I.V."/>
            <person name="Debuchy R."/>
            <person name="Gladieux P."/>
            <person name="Thoren M.H."/>
            <person name="Johannesson H."/>
        </authorList>
    </citation>
    <scope>NUCLEOTIDE SEQUENCE</scope>
    <source>
        <strain evidence="3">CBS 958.72</strain>
    </source>
</reference>
<dbReference type="Proteomes" id="UP001287356">
    <property type="component" value="Unassembled WGS sequence"/>
</dbReference>
<feature type="domain" description="DUF6603" evidence="2">
    <location>
        <begin position="7"/>
        <end position="161"/>
    </location>
</feature>
<organism evidence="3 4">
    <name type="scientific">Lasiosphaeria ovina</name>
    <dbReference type="NCBI Taxonomy" id="92902"/>
    <lineage>
        <taxon>Eukaryota</taxon>
        <taxon>Fungi</taxon>
        <taxon>Dikarya</taxon>
        <taxon>Ascomycota</taxon>
        <taxon>Pezizomycotina</taxon>
        <taxon>Sordariomycetes</taxon>
        <taxon>Sordariomycetidae</taxon>
        <taxon>Sordariales</taxon>
        <taxon>Lasiosphaeriaceae</taxon>
        <taxon>Lasiosphaeria</taxon>
    </lineage>
</organism>
<dbReference type="Pfam" id="PF20248">
    <property type="entry name" value="DUF6603"/>
    <property type="match status" value="1"/>
</dbReference>